<accession>A0AAD1RFG6</accession>
<gene>
    <name evidence="2" type="ORF">PECUL_23A013985</name>
</gene>
<reference evidence="2" key="1">
    <citation type="submission" date="2022-03" db="EMBL/GenBank/DDBJ databases">
        <authorList>
            <person name="Alioto T."/>
            <person name="Alioto T."/>
            <person name="Gomez Garrido J."/>
        </authorList>
    </citation>
    <scope>NUCLEOTIDE SEQUENCE</scope>
</reference>
<feature type="compositionally biased region" description="Basic and acidic residues" evidence="1">
    <location>
        <begin position="107"/>
        <end position="123"/>
    </location>
</feature>
<dbReference type="AlphaFoldDB" id="A0AAD1RFG6"/>
<dbReference type="Proteomes" id="UP001295444">
    <property type="component" value="Chromosome 02"/>
</dbReference>
<keyword evidence="3" id="KW-1185">Reference proteome</keyword>
<dbReference type="EMBL" id="OW240913">
    <property type="protein sequence ID" value="CAH2252286.1"/>
    <property type="molecule type" value="Genomic_DNA"/>
</dbReference>
<sequence length="153" mass="16630">MWVPDNKGFPAFRSALHPEILRYAARCFTRRHGSQPNSHHRPRGLERSIQLTHGCRTSSAGIEGAHCTHHLECLGMSVAYGAVAPCALSLLWGPPKSRPALPPPGPEEGKLGPKQPLDRERRSAAKPALCQRGHPETSDMLKLGTSPLDPAEP</sequence>
<organism evidence="2 3">
    <name type="scientific">Pelobates cultripes</name>
    <name type="common">Western spadefoot toad</name>
    <dbReference type="NCBI Taxonomy" id="61616"/>
    <lineage>
        <taxon>Eukaryota</taxon>
        <taxon>Metazoa</taxon>
        <taxon>Chordata</taxon>
        <taxon>Craniata</taxon>
        <taxon>Vertebrata</taxon>
        <taxon>Euteleostomi</taxon>
        <taxon>Amphibia</taxon>
        <taxon>Batrachia</taxon>
        <taxon>Anura</taxon>
        <taxon>Pelobatoidea</taxon>
        <taxon>Pelobatidae</taxon>
        <taxon>Pelobates</taxon>
    </lineage>
</organism>
<proteinExistence type="predicted"/>
<evidence type="ECO:0000313" key="2">
    <source>
        <dbReference type="EMBL" id="CAH2252286.1"/>
    </source>
</evidence>
<feature type="compositionally biased region" description="Pro residues" evidence="1">
    <location>
        <begin position="96"/>
        <end position="106"/>
    </location>
</feature>
<name>A0AAD1RFG6_PELCU</name>
<evidence type="ECO:0000256" key="1">
    <source>
        <dbReference type="SAM" id="MobiDB-lite"/>
    </source>
</evidence>
<feature type="region of interest" description="Disordered" evidence="1">
    <location>
        <begin position="94"/>
        <end position="153"/>
    </location>
</feature>
<evidence type="ECO:0000313" key="3">
    <source>
        <dbReference type="Proteomes" id="UP001295444"/>
    </source>
</evidence>
<protein>
    <submittedName>
        <fullName evidence="2">Uncharacterized protein</fullName>
    </submittedName>
</protein>